<evidence type="ECO:0000259" key="3">
    <source>
        <dbReference type="Pfam" id="PF05036"/>
    </source>
</evidence>
<sequence length="529" mass="54677">MRRPLLAALSTAALSAMAATALAAPPATASARTSSLPLGPASLHEQRETRQLAPGVTLTSIVRGEKSAADVWTLHVRLSVPGNASAVIAPKATAEDAARRLEAAGFQPRVEAVDGPRFADVRAGTVGYVVRIGRYAAEADAKKDLPALTAAGFSAGTSYTAQDGTAATGPWRLHVITVDPRRFGGRVVSSVGGTLTTMDKVSDLVRSSGAVAGVNGTYFTSGGKGGSAGLHVLDGELTSEANNGRTAMILPQDGRGVRFAQLGTDLRVRAQDRANRELDGVDRLPGLVDNCGGVGGDLPTERPQHDVTCTDPDELVAFTPVYGASSPAGAGVEAVLDASGRVTELRESRGTAIPAGGRTVQAIGTAADWLRSHARPGTRLAFSERVLDHGRPLRLAPGTSILGAGPQLVRDGRVWVDAYADGLVHTGDDQSFYYNWVLRRNPRTMVGVDRRGRLLMVAADGRAPGYSEGLSIEEAAKVMKSLGAVQAMNFDGGGSTTMATAGGALVNRPSDAAGERSVGDGILLLPGRG</sequence>
<dbReference type="InterPro" id="IPR018711">
    <property type="entry name" value="NAGPA"/>
</dbReference>
<evidence type="ECO:0000256" key="1">
    <source>
        <dbReference type="SAM" id="MobiDB-lite"/>
    </source>
</evidence>
<dbReference type="Gene3D" id="3.30.70.1070">
    <property type="entry name" value="Sporulation related repeat"/>
    <property type="match status" value="1"/>
</dbReference>
<dbReference type="InterPro" id="IPR036680">
    <property type="entry name" value="SPOR-like_sf"/>
</dbReference>
<name>A0ABN2XYR9_9ACTN</name>
<keyword evidence="5" id="KW-0378">Hydrolase</keyword>
<dbReference type="RefSeq" id="WP_344260408.1">
    <property type="nucleotide sequence ID" value="NZ_BAAAMR010000001.1"/>
</dbReference>
<dbReference type="InterPro" id="IPR007730">
    <property type="entry name" value="SPOR-like_dom"/>
</dbReference>
<evidence type="ECO:0000313" key="6">
    <source>
        <dbReference type="Proteomes" id="UP001501020"/>
    </source>
</evidence>
<evidence type="ECO:0000259" key="4">
    <source>
        <dbReference type="Pfam" id="PF09992"/>
    </source>
</evidence>
<feature type="domain" description="SPOR" evidence="3">
    <location>
        <begin position="91"/>
        <end position="155"/>
    </location>
</feature>
<dbReference type="Pfam" id="PF09992">
    <property type="entry name" value="NAGPA"/>
    <property type="match status" value="1"/>
</dbReference>
<feature type="chain" id="PRO_5046926479" evidence="2">
    <location>
        <begin position="24"/>
        <end position="529"/>
    </location>
</feature>
<organism evidence="5 6">
    <name type="scientific">Actinomadura napierensis</name>
    <dbReference type="NCBI Taxonomy" id="267854"/>
    <lineage>
        <taxon>Bacteria</taxon>
        <taxon>Bacillati</taxon>
        <taxon>Actinomycetota</taxon>
        <taxon>Actinomycetes</taxon>
        <taxon>Streptosporangiales</taxon>
        <taxon>Thermomonosporaceae</taxon>
        <taxon>Actinomadura</taxon>
    </lineage>
</organism>
<reference evidence="5 6" key="1">
    <citation type="journal article" date="2019" name="Int. J. Syst. Evol. Microbiol.">
        <title>The Global Catalogue of Microorganisms (GCM) 10K type strain sequencing project: providing services to taxonomists for standard genome sequencing and annotation.</title>
        <authorList>
            <consortium name="The Broad Institute Genomics Platform"/>
            <consortium name="The Broad Institute Genome Sequencing Center for Infectious Disease"/>
            <person name="Wu L."/>
            <person name="Ma J."/>
        </authorList>
    </citation>
    <scope>NUCLEOTIDE SEQUENCE [LARGE SCALE GENOMIC DNA]</scope>
    <source>
        <strain evidence="5 6">JCM 13850</strain>
    </source>
</reference>
<dbReference type="GO" id="GO:0016798">
    <property type="term" value="F:hydrolase activity, acting on glycosyl bonds"/>
    <property type="evidence" value="ECO:0007669"/>
    <property type="project" value="UniProtKB-KW"/>
</dbReference>
<dbReference type="PANTHER" id="PTHR40446:SF2">
    <property type="entry name" value="N-ACETYLGLUCOSAMINE-1-PHOSPHODIESTER ALPHA-N-ACETYLGLUCOSAMINIDASE"/>
    <property type="match status" value="1"/>
</dbReference>
<evidence type="ECO:0000256" key="2">
    <source>
        <dbReference type="SAM" id="SignalP"/>
    </source>
</evidence>
<dbReference type="EMBL" id="BAAAMR010000001">
    <property type="protein sequence ID" value="GAA2119066.1"/>
    <property type="molecule type" value="Genomic_DNA"/>
</dbReference>
<feature type="signal peptide" evidence="2">
    <location>
        <begin position="1"/>
        <end position="23"/>
    </location>
</feature>
<keyword evidence="5" id="KW-0326">Glycosidase</keyword>
<proteinExistence type="predicted"/>
<comment type="caution">
    <text evidence="5">The sequence shown here is derived from an EMBL/GenBank/DDBJ whole genome shotgun (WGS) entry which is preliminary data.</text>
</comment>
<gene>
    <name evidence="5" type="ORF">GCM10009727_02670</name>
</gene>
<dbReference type="PANTHER" id="PTHR40446">
    <property type="entry name" value="N-ACETYLGLUCOSAMINE-1-PHOSPHODIESTER ALPHA-N-ACETYLGLUCOSAMINIDASE"/>
    <property type="match status" value="1"/>
</dbReference>
<feature type="domain" description="Phosphodiester glycosidase" evidence="4">
    <location>
        <begin position="333"/>
        <end position="524"/>
    </location>
</feature>
<evidence type="ECO:0000313" key="5">
    <source>
        <dbReference type="EMBL" id="GAA2119066.1"/>
    </source>
</evidence>
<keyword evidence="6" id="KW-1185">Reference proteome</keyword>
<accession>A0ABN2XYR9</accession>
<keyword evidence="2" id="KW-0732">Signal</keyword>
<dbReference type="Proteomes" id="UP001501020">
    <property type="component" value="Unassembled WGS sequence"/>
</dbReference>
<dbReference type="Pfam" id="PF05036">
    <property type="entry name" value="SPOR"/>
    <property type="match status" value="1"/>
</dbReference>
<protein>
    <submittedName>
        <fullName evidence="5">Phosphodiester glycosidase family protein</fullName>
    </submittedName>
</protein>
<feature type="region of interest" description="Disordered" evidence="1">
    <location>
        <begin position="30"/>
        <end position="50"/>
    </location>
</feature>